<dbReference type="InterPro" id="IPR036397">
    <property type="entry name" value="RNaseH_sf"/>
</dbReference>
<sequence length="356" mass="41395">MEKKSEEKRLEDIPVVKEFPDIFPEDLPSLPRVRQVEFHIVLYPGTTPVANVPYRLAPSEMQELSNQLQELIDRSFIRLSLGAVLMQEEKVIAYASRQLKPNEENYTTHDLELRAVVFVLKIWRHYLYDMSTSYHPKTDGQSEKTIQTLKDMLRACVIDFGKGWIGPVAYKLELPEELNNVHNTFHVSNLRKCLSDESLVIPMKELQLDYKLNFVEEPVEIINQEIKQLRQSHCLTFCEAGVLHVNWTRLGYCVSRIDSKVPLLLRWPFLHTADVVIQVKQKQLNLGVGTERMIFNIESAMKHSYSNDDMCFSIDVIDEILEEDFDALLEEGIKILHSIKGTHLEEEICSKFDDYR</sequence>
<dbReference type="PANTHER" id="PTHR37984">
    <property type="entry name" value="PROTEIN CBG26694"/>
    <property type="match status" value="1"/>
</dbReference>
<keyword evidence="2" id="KW-0548">Nucleotidyltransferase</keyword>
<evidence type="ECO:0000256" key="1">
    <source>
        <dbReference type="ARBA" id="ARBA00022679"/>
    </source>
</evidence>
<dbReference type="Pfam" id="PF17917">
    <property type="entry name" value="RT_RNaseH"/>
    <property type="match status" value="1"/>
</dbReference>
<dbReference type="EMBL" id="BKCJ010028730">
    <property type="protein sequence ID" value="GEV61309.1"/>
    <property type="molecule type" value="Genomic_DNA"/>
</dbReference>
<dbReference type="Pfam" id="PF24626">
    <property type="entry name" value="SH3_Tf2-1"/>
    <property type="match status" value="1"/>
</dbReference>
<organism evidence="9">
    <name type="scientific">Tanacetum cinerariifolium</name>
    <name type="common">Dalmatian daisy</name>
    <name type="synonym">Chrysanthemum cinerariifolium</name>
    <dbReference type="NCBI Taxonomy" id="118510"/>
    <lineage>
        <taxon>Eukaryota</taxon>
        <taxon>Viridiplantae</taxon>
        <taxon>Streptophyta</taxon>
        <taxon>Embryophyta</taxon>
        <taxon>Tracheophyta</taxon>
        <taxon>Spermatophyta</taxon>
        <taxon>Magnoliopsida</taxon>
        <taxon>eudicotyledons</taxon>
        <taxon>Gunneridae</taxon>
        <taxon>Pentapetalae</taxon>
        <taxon>asterids</taxon>
        <taxon>campanulids</taxon>
        <taxon>Asterales</taxon>
        <taxon>Asteraceae</taxon>
        <taxon>Asteroideae</taxon>
        <taxon>Anthemideae</taxon>
        <taxon>Anthemidinae</taxon>
        <taxon>Tanacetum</taxon>
    </lineage>
</organism>
<dbReference type="AlphaFoldDB" id="A0A699GVV7"/>
<dbReference type="InterPro" id="IPR041373">
    <property type="entry name" value="RT_RNaseH"/>
</dbReference>
<evidence type="ECO:0000256" key="5">
    <source>
        <dbReference type="ARBA" id="ARBA00022801"/>
    </source>
</evidence>
<feature type="domain" description="Tf2-1-like SH3-like" evidence="8">
    <location>
        <begin position="165"/>
        <end position="193"/>
    </location>
</feature>
<evidence type="ECO:0000259" key="7">
    <source>
        <dbReference type="Pfam" id="PF17917"/>
    </source>
</evidence>
<reference evidence="9" key="1">
    <citation type="journal article" date="2019" name="Sci. Rep.">
        <title>Draft genome of Tanacetum cinerariifolium, the natural source of mosquito coil.</title>
        <authorList>
            <person name="Yamashiro T."/>
            <person name="Shiraishi A."/>
            <person name="Satake H."/>
            <person name="Nakayama K."/>
        </authorList>
    </citation>
    <scope>NUCLEOTIDE SEQUENCE</scope>
</reference>
<gene>
    <name evidence="9" type="ORF">Tci_133286</name>
</gene>
<keyword evidence="5" id="KW-0378">Hydrolase</keyword>
<dbReference type="SUPFAM" id="SSF56672">
    <property type="entry name" value="DNA/RNA polymerases"/>
    <property type="match status" value="2"/>
</dbReference>
<dbReference type="GO" id="GO:0003964">
    <property type="term" value="F:RNA-directed DNA polymerase activity"/>
    <property type="evidence" value="ECO:0007669"/>
    <property type="project" value="UniProtKB-KW"/>
</dbReference>
<keyword evidence="6 9" id="KW-0695">RNA-directed DNA polymerase</keyword>
<evidence type="ECO:0000256" key="2">
    <source>
        <dbReference type="ARBA" id="ARBA00022695"/>
    </source>
</evidence>
<dbReference type="PANTHER" id="PTHR37984:SF5">
    <property type="entry name" value="PROTEIN NYNRIN-LIKE"/>
    <property type="match status" value="1"/>
</dbReference>
<evidence type="ECO:0000256" key="6">
    <source>
        <dbReference type="ARBA" id="ARBA00022918"/>
    </source>
</evidence>
<evidence type="ECO:0000313" key="9">
    <source>
        <dbReference type="EMBL" id="GEV61309.1"/>
    </source>
</evidence>
<proteinExistence type="predicted"/>
<accession>A0A699GVV7</accession>
<dbReference type="Gene3D" id="3.10.10.10">
    <property type="entry name" value="HIV Type 1 Reverse Transcriptase, subunit A, domain 1"/>
    <property type="match status" value="1"/>
</dbReference>
<dbReference type="GO" id="GO:0016787">
    <property type="term" value="F:hydrolase activity"/>
    <property type="evidence" value="ECO:0007669"/>
    <property type="project" value="UniProtKB-KW"/>
</dbReference>
<dbReference type="GO" id="GO:0003676">
    <property type="term" value="F:nucleic acid binding"/>
    <property type="evidence" value="ECO:0007669"/>
    <property type="project" value="InterPro"/>
</dbReference>
<dbReference type="InterPro" id="IPR050951">
    <property type="entry name" value="Retrovirus_Pol_polyprotein"/>
</dbReference>
<dbReference type="Gene3D" id="3.30.420.10">
    <property type="entry name" value="Ribonuclease H-like superfamily/Ribonuclease H"/>
    <property type="match status" value="1"/>
</dbReference>
<dbReference type="InterPro" id="IPR056924">
    <property type="entry name" value="SH3_Tf2-1"/>
</dbReference>
<evidence type="ECO:0000256" key="4">
    <source>
        <dbReference type="ARBA" id="ARBA00022759"/>
    </source>
</evidence>
<evidence type="ECO:0000256" key="3">
    <source>
        <dbReference type="ARBA" id="ARBA00022722"/>
    </source>
</evidence>
<feature type="domain" description="Reverse transcriptase RNase H-like" evidence="7">
    <location>
        <begin position="80"/>
        <end position="151"/>
    </location>
</feature>
<dbReference type="InterPro" id="IPR043502">
    <property type="entry name" value="DNA/RNA_pol_sf"/>
</dbReference>
<dbReference type="GO" id="GO:0004519">
    <property type="term" value="F:endonuclease activity"/>
    <property type="evidence" value="ECO:0007669"/>
    <property type="project" value="UniProtKB-KW"/>
</dbReference>
<evidence type="ECO:0000259" key="8">
    <source>
        <dbReference type="Pfam" id="PF24626"/>
    </source>
</evidence>
<comment type="caution">
    <text evidence="9">The sequence shown here is derived from an EMBL/GenBank/DDBJ whole genome shotgun (WGS) entry which is preliminary data.</text>
</comment>
<keyword evidence="1" id="KW-0808">Transferase</keyword>
<name>A0A699GVV7_TANCI</name>
<protein>
    <submittedName>
        <fullName evidence="9">Putative reverse transcriptase domain-containing protein</fullName>
    </submittedName>
</protein>
<keyword evidence="3" id="KW-0540">Nuclease</keyword>
<keyword evidence="4" id="KW-0255">Endonuclease</keyword>